<dbReference type="PRINTS" id="PR00038">
    <property type="entry name" value="HTHLUXR"/>
</dbReference>
<feature type="domain" description="HTH luxR-type" evidence="1">
    <location>
        <begin position="175"/>
        <end position="246"/>
    </location>
</feature>
<dbReference type="PANTHER" id="PTHR45566">
    <property type="entry name" value="HTH-TYPE TRANSCRIPTIONAL REGULATOR YHJB-RELATED"/>
    <property type="match status" value="1"/>
</dbReference>
<dbReference type="SUPFAM" id="SSF46894">
    <property type="entry name" value="C-terminal effector domain of the bipartite response regulators"/>
    <property type="match status" value="1"/>
</dbReference>
<evidence type="ECO:0000313" key="2">
    <source>
        <dbReference type="EMBL" id="MBI4595004.1"/>
    </source>
</evidence>
<dbReference type="GO" id="GO:0006355">
    <property type="term" value="P:regulation of DNA-templated transcription"/>
    <property type="evidence" value="ECO:0007669"/>
    <property type="project" value="InterPro"/>
</dbReference>
<sequence>MQQGIIDTVNEISGLRAVEVVQKVKKIRLYIMEEQEILREAYKTFFSFEAGLEVVGLSDSLGPGNLDAHLVALKPDVLLIGTKVLQASFIDSLETSRDKLPRVGIVLLSALYDVKGIKRLRAFAKKSGAGCAYLFKHSIDTIGQLTQVIQAVSQGRVILDPVVMEGLIESGESKAATFLKELTPRELEVLNWMAKGFKNHAIAEVLCLELKTVERHINGIYSKLSPAAESKHPRVNAITLYLKATGQLPNDEMAEE</sequence>
<dbReference type="InterPro" id="IPR051015">
    <property type="entry name" value="EvgA-like"/>
</dbReference>
<dbReference type="Proteomes" id="UP000772181">
    <property type="component" value="Unassembled WGS sequence"/>
</dbReference>
<dbReference type="InterPro" id="IPR000792">
    <property type="entry name" value="Tscrpt_reg_LuxR_C"/>
</dbReference>
<evidence type="ECO:0000313" key="3">
    <source>
        <dbReference type="Proteomes" id="UP000772181"/>
    </source>
</evidence>
<reference evidence="2" key="1">
    <citation type="submission" date="2020-07" db="EMBL/GenBank/DDBJ databases">
        <title>Huge and variable diversity of episymbiotic CPR bacteria and DPANN archaea in groundwater ecosystems.</title>
        <authorList>
            <person name="He C.Y."/>
            <person name="Keren R."/>
            <person name="Whittaker M."/>
            <person name="Farag I.F."/>
            <person name="Doudna J."/>
            <person name="Cate J.H.D."/>
            <person name="Banfield J.F."/>
        </authorList>
    </citation>
    <scope>NUCLEOTIDE SEQUENCE</scope>
    <source>
        <strain evidence="2">NC_groundwater_1482_Ag_S-0.65um_47_24</strain>
    </source>
</reference>
<dbReference type="CDD" id="cd06170">
    <property type="entry name" value="LuxR_C_like"/>
    <property type="match status" value="1"/>
</dbReference>
<protein>
    <submittedName>
        <fullName evidence="2">Response regulator transcription factor</fullName>
    </submittedName>
</protein>
<organism evidence="2 3">
    <name type="scientific">Tectimicrobiota bacterium</name>
    <dbReference type="NCBI Taxonomy" id="2528274"/>
    <lineage>
        <taxon>Bacteria</taxon>
        <taxon>Pseudomonadati</taxon>
        <taxon>Nitrospinota/Tectimicrobiota group</taxon>
        <taxon>Candidatus Tectimicrobiota</taxon>
    </lineage>
</organism>
<gene>
    <name evidence="2" type="ORF">HY730_01330</name>
</gene>
<proteinExistence type="predicted"/>
<name>A0A933LPU1_UNCTE</name>
<dbReference type="PROSITE" id="PS50043">
    <property type="entry name" value="HTH_LUXR_2"/>
    <property type="match status" value="1"/>
</dbReference>
<dbReference type="Gene3D" id="3.40.50.2300">
    <property type="match status" value="1"/>
</dbReference>
<comment type="caution">
    <text evidence="2">The sequence shown here is derived from an EMBL/GenBank/DDBJ whole genome shotgun (WGS) entry which is preliminary data.</text>
</comment>
<dbReference type="PANTHER" id="PTHR45566:SF2">
    <property type="entry name" value="NARL SUBFAMILY"/>
    <property type="match status" value="1"/>
</dbReference>
<dbReference type="GO" id="GO:0003677">
    <property type="term" value="F:DNA binding"/>
    <property type="evidence" value="ECO:0007669"/>
    <property type="project" value="InterPro"/>
</dbReference>
<dbReference type="InterPro" id="IPR016032">
    <property type="entry name" value="Sig_transdc_resp-reg_C-effctor"/>
</dbReference>
<dbReference type="Pfam" id="PF00196">
    <property type="entry name" value="GerE"/>
    <property type="match status" value="1"/>
</dbReference>
<dbReference type="EMBL" id="JACQWF010000063">
    <property type="protein sequence ID" value="MBI4595004.1"/>
    <property type="molecule type" value="Genomic_DNA"/>
</dbReference>
<accession>A0A933LPU1</accession>
<dbReference type="SMART" id="SM00421">
    <property type="entry name" value="HTH_LUXR"/>
    <property type="match status" value="1"/>
</dbReference>
<evidence type="ECO:0000259" key="1">
    <source>
        <dbReference type="PROSITE" id="PS50043"/>
    </source>
</evidence>
<dbReference type="AlphaFoldDB" id="A0A933LPU1"/>